<protein>
    <recommendedName>
        <fullName evidence="3">SRPBCC family protein</fullName>
    </recommendedName>
</protein>
<sequence>MRVLLKLVLDCPPDAAWRALRDPAVFRAVSAPFTTFTTDPGGFPSEWSEGEYRVRAKAFGLFPLGEQAIRLSFQKRPEFLDAGDVHIVRDDGGGVHGALAAVTNWRHSMAVAPLGTRTLYRDQLEVSAGALTLPLWLFYWAFWQWRGLQLRRLAPTWSAA</sequence>
<reference evidence="1" key="1">
    <citation type="submission" date="2021-01" db="EMBL/GenBank/DDBJ databases">
        <title>Lacisediminihabitans sp. nov. strain G11-30, isolated from Antarctic Soil.</title>
        <authorList>
            <person name="Li J."/>
        </authorList>
    </citation>
    <scope>NUCLEOTIDE SEQUENCE</scope>
    <source>
        <strain evidence="1">G11-30</strain>
    </source>
</reference>
<comment type="caution">
    <text evidence="1">The sequence shown here is derived from an EMBL/GenBank/DDBJ whole genome shotgun (WGS) entry which is preliminary data.</text>
</comment>
<gene>
    <name evidence="1" type="ORF">IV501_12365</name>
</gene>
<evidence type="ECO:0008006" key="3">
    <source>
        <dbReference type="Google" id="ProtNLM"/>
    </source>
</evidence>
<dbReference type="AlphaFoldDB" id="A0A934SNT5"/>
<dbReference type="RefSeq" id="WP_200556638.1">
    <property type="nucleotide sequence ID" value="NZ_JAEPES010000004.1"/>
</dbReference>
<name>A0A934SNT5_9MICO</name>
<keyword evidence="2" id="KW-1185">Reference proteome</keyword>
<evidence type="ECO:0000313" key="1">
    <source>
        <dbReference type="EMBL" id="MBK4348432.1"/>
    </source>
</evidence>
<organism evidence="1 2">
    <name type="scientific">Lacisediminihabitans changchengi</name>
    <dbReference type="NCBI Taxonomy" id="2787634"/>
    <lineage>
        <taxon>Bacteria</taxon>
        <taxon>Bacillati</taxon>
        <taxon>Actinomycetota</taxon>
        <taxon>Actinomycetes</taxon>
        <taxon>Micrococcales</taxon>
        <taxon>Microbacteriaceae</taxon>
        <taxon>Lacisediminihabitans</taxon>
    </lineage>
</organism>
<dbReference type="SUPFAM" id="SSF55961">
    <property type="entry name" value="Bet v1-like"/>
    <property type="match status" value="1"/>
</dbReference>
<evidence type="ECO:0000313" key="2">
    <source>
        <dbReference type="Proteomes" id="UP000636458"/>
    </source>
</evidence>
<accession>A0A934SNT5</accession>
<dbReference type="EMBL" id="JAEPES010000004">
    <property type="protein sequence ID" value="MBK4348432.1"/>
    <property type="molecule type" value="Genomic_DNA"/>
</dbReference>
<dbReference type="Proteomes" id="UP000636458">
    <property type="component" value="Unassembled WGS sequence"/>
</dbReference>
<proteinExistence type="predicted"/>